<feature type="compositionally biased region" description="Basic and acidic residues" evidence="1">
    <location>
        <begin position="91"/>
        <end position="102"/>
    </location>
</feature>
<evidence type="ECO:0000256" key="1">
    <source>
        <dbReference type="SAM" id="MobiDB-lite"/>
    </source>
</evidence>
<dbReference type="InterPro" id="IPR029044">
    <property type="entry name" value="Nucleotide-diphossugar_trans"/>
</dbReference>
<name>A0A6S7J7Z5_PARCT</name>
<accession>A0A6S7J7Z5</accession>
<dbReference type="Proteomes" id="UP001152795">
    <property type="component" value="Unassembled WGS sequence"/>
</dbReference>
<sequence length="102" mass="11326">MARDALCNLHYQYIVNSGGKFKDDNEDTLPDIPRMPPVRCEISPLLSYAGEGISEKVKSQVFYASKPLHLQSEDESSVSNGNGKNSPQREPSAKRLKGEDDE</sequence>
<feature type="compositionally biased region" description="Polar residues" evidence="1">
    <location>
        <begin position="77"/>
        <end position="89"/>
    </location>
</feature>
<gene>
    <name evidence="2" type="ORF">PACLA_8A005414</name>
</gene>
<protein>
    <submittedName>
        <fullName evidence="2">UDP-N-acetylhexosamine pyrophosphorylase isoform X3</fullName>
    </submittedName>
</protein>
<evidence type="ECO:0000313" key="2">
    <source>
        <dbReference type="EMBL" id="CAB4025140.1"/>
    </source>
</evidence>
<reference evidence="2" key="1">
    <citation type="submission" date="2020-04" db="EMBL/GenBank/DDBJ databases">
        <authorList>
            <person name="Alioto T."/>
            <person name="Alioto T."/>
            <person name="Gomez Garrido J."/>
        </authorList>
    </citation>
    <scope>NUCLEOTIDE SEQUENCE</scope>
    <source>
        <strain evidence="2">A484AB</strain>
    </source>
</reference>
<keyword evidence="3" id="KW-1185">Reference proteome</keyword>
<dbReference type="EMBL" id="CACRXK020013437">
    <property type="protein sequence ID" value="CAB4025140.1"/>
    <property type="molecule type" value="Genomic_DNA"/>
</dbReference>
<comment type="caution">
    <text evidence="2">The sequence shown here is derived from an EMBL/GenBank/DDBJ whole genome shotgun (WGS) entry which is preliminary data.</text>
</comment>
<dbReference type="OrthoDB" id="10051505at2759"/>
<organism evidence="2 3">
    <name type="scientific">Paramuricea clavata</name>
    <name type="common">Red gorgonian</name>
    <name type="synonym">Violescent sea-whip</name>
    <dbReference type="NCBI Taxonomy" id="317549"/>
    <lineage>
        <taxon>Eukaryota</taxon>
        <taxon>Metazoa</taxon>
        <taxon>Cnidaria</taxon>
        <taxon>Anthozoa</taxon>
        <taxon>Octocorallia</taxon>
        <taxon>Malacalcyonacea</taxon>
        <taxon>Plexauridae</taxon>
        <taxon>Paramuricea</taxon>
    </lineage>
</organism>
<proteinExistence type="predicted"/>
<evidence type="ECO:0000313" key="3">
    <source>
        <dbReference type="Proteomes" id="UP001152795"/>
    </source>
</evidence>
<dbReference type="Gene3D" id="2.10.10.100">
    <property type="match status" value="1"/>
</dbReference>
<dbReference type="SUPFAM" id="SSF53448">
    <property type="entry name" value="Nucleotide-diphospho-sugar transferases"/>
    <property type="match status" value="1"/>
</dbReference>
<dbReference type="AlphaFoldDB" id="A0A6S7J7Z5"/>
<feature type="region of interest" description="Disordered" evidence="1">
    <location>
        <begin position="70"/>
        <end position="102"/>
    </location>
</feature>